<evidence type="ECO:0000256" key="1">
    <source>
        <dbReference type="ARBA" id="ARBA00022491"/>
    </source>
</evidence>
<proteinExistence type="predicted"/>
<dbReference type="PANTHER" id="PTHR30204:SF69">
    <property type="entry name" value="MERR-FAMILY TRANSCRIPTIONAL REGULATOR"/>
    <property type="match status" value="1"/>
</dbReference>
<dbReference type="Gene3D" id="3.20.80.10">
    <property type="entry name" value="Regulatory factor, effector binding domain"/>
    <property type="match status" value="1"/>
</dbReference>
<dbReference type="Pfam" id="PF06445">
    <property type="entry name" value="GyrI-like"/>
    <property type="match status" value="1"/>
</dbReference>
<evidence type="ECO:0000256" key="2">
    <source>
        <dbReference type="ARBA" id="ARBA00023015"/>
    </source>
</evidence>
<reference evidence="6" key="1">
    <citation type="journal article" date="2021" name="mSystems">
        <title>Bacteria and Archaea Synergistically Convert Glycine Betaine to Biogenic Methane in the Formosa Cold Seep of the South China Sea.</title>
        <authorList>
            <person name="Li L."/>
            <person name="Zhang W."/>
            <person name="Zhang S."/>
            <person name="Song L."/>
            <person name="Sun Q."/>
            <person name="Zhang H."/>
            <person name="Xiang H."/>
            <person name="Dong X."/>
        </authorList>
    </citation>
    <scope>NUCLEOTIDE SEQUENCE</scope>
    <source>
        <strain evidence="6">ZWT</strain>
    </source>
</reference>
<dbReference type="PANTHER" id="PTHR30204">
    <property type="entry name" value="REDOX-CYCLING DRUG-SENSING TRANSCRIPTIONAL ACTIVATOR SOXR"/>
    <property type="match status" value="1"/>
</dbReference>
<evidence type="ECO:0000256" key="3">
    <source>
        <dbReference type="ARBA" id="ARBA00023125"/>
    </source>
</evidence>
<comment type="caution">
    <text evidence="6">The sequence shown here is derived from an EMBL/GenBank/DDBJ whole genome shotgun (WGS) entry which is preliminary data.</text>
</comment>
<dbReference type="InterPro" id="IPR000551">
    <property type="entry name" value="MerR-type_HTH_dom"/>
</dbReference>
<dbReference type="InterPro" id="IPR047057">
    <property type="entry name" value="MerR_fam"/>
</dbReference>
<dbReference type="SUPFAM" id="SSF55136">
    <property type="entry name" value="Probable bacterial effector-binding domain"/>
    <property type="match status" value="1"/>
</dbReference>
<gene>
    <name evidence="6" type="ORF">KDK92_08410</name>
</gene>
<evidence type="ECO:0000256" key="4">
    <source>
        <dbReference type="ARBA" id="ARBA00023163"/>
    </source>
</evidence>
<evidence type="ECO:0000259" key="5">
    <source>
        <dbReference type="PROSITE" id="PS50937"/>
    </source>
</evidence>
<feature type="domain" description="HTH merR-type" evidence="5">
    <location>
        <begin position="7"/>
        <end position="73"/>
    </location>
</feature>
<dbReference type="SMART" id="SM00871">
    <property type="entry name" value="AraC_E_bind"/>
    <property type="match status" value="1"/>
</dbReference>
<keyword evidence="2" id="KW-0805">Transcription regulation</keyword>
<dbReference type="CDD" id="cd00592">
    <property type="entry name" value="HTH_MerR-like"/>
    <property type="match status" value="1"/>
</dbReference>
<dbReference type="GO" id="GO:0003700">
    <property type="term" value="F:DNA-binding transcription factor activity"/>
    <property type="evidence" value="ECO:0007669"/>
    <property type="project" value="InterPro"/>
</dbReference>
<protein>
    <submittedName>
        <fullName evidence="6">MerR family transcriptional regulator</fullName>
    </submittedName>
</protein>
<dbReference type="InterPro" id="IPR009061">
    <property type="entry name" value="DNA-bd_dom_put_sf"/>
</dbReference>
<keyword evidence="7" id="KW-1185">Reference proteome</keyword>
<dbReference type="InterPro" id="IPR011256">
    <property type="entry name" value="Reg_factor_effector_dom_sf"/>
</dbReference>
<keyword evidence="3" id="KW-0238">DNA-binding</keyword>
<name>A0A9J6NZ02_9CLOT</name>
<dbReference type="Pfam" id="PF13411">
    <property type="entry name" value="MerR_1"/>
    <property type="match status" value="1"/>
</dbReference>
<dbReference type="SMART" id="SM00422">
    <property type="entry name" value="HTH_MERR"/>
    <property type="match status" value="1"/>
</dbReference>
<evidence type="ECO:0000313" key="7">
    <source>
        <dbReference type="Proteomes" id="UP001056429"/>
    </source>
</evidence>
<dbReference type="InterPro" id="IPR010499">
    <property type="entry name" value="AraC_E-bd"/>
</dbReference>
<dbReference type="AlphaFoldDB" id="A0A9J6NZ02"/>
<dbReference type="Gene3D" id="1.10.1660.10">
    <property type="match status" value="1"/>
</dbReference>
<sequence length="322" mass="37832">MNQLKKIGEISSEYGITSRTLRYYEEVGLIESIRIGEARYRAYDNNAIQRIQQIILLRKLQLSVKDIQIIFSTEDMPVLINIFQGKLNNIDKDIHALKTFQWIIQEFLRLLKDKEYTRASGLKLLMEKSQEIESEHDQAIESESRRKSQEDNYMEEINMAIKKISKLDDVRIINLRPMRIAWYSHISDEPEEHAWNEMINWVKENELDELFTSRYFGFDSCPPQEGSSEYGYEVWVTVGEGIKPSGKIGIKEFKGGLYAVSNTKGCPGDKIPLVYRNLHEWIKESDYNFGNHQCLEEHFPNIPSKQDEEFFSHLDIFYPIKE</sequence>
<reference evidence="6" key="2">
    <citation type="submission" date="2021-04" db="EMBL/GenBank/DDBJ databases">
        <authorList>
            <person name="Dong X."/>
        </authorList>
    </citation>
    <scope>NUCLEOTIDE SEQUENCE</scope>
    <source>
        <strain evidence="6">ZWT</strain>
    </source>
</reference>
<accession>A0A9J6NZ02</accession>
<dbReference type="RefSeq" id="WP_250858785.1">
    <property type="nucleotide sequence ID" value="NZ_JAGSOJ010000002.1"/>
</dbReference>
<dbReference type="SUPFAM" id="SSF46955">
    <property type="entry name" value="Putative DNA-binding domain"/>
    <property type="match status" value="1"/>
</dbReference>
<dbReference type="EMBL" id="JAGSOJ010000002">
    <property type="protein sequence ID" value="MCM1989759.1"/>
    <property type="molecule type" value="Genomic_DNA"/>
</dbReference>
<evidence type="ECO:0000313" key="6">
    <source>
        <dbReference type="EMBL" id="MCM1989759.1"/>
    </source>
</evidence>
<dbReference type="Proteomes" id="UP001056429">
    <property type="component" value="Unassembled WGS sequence"/>
</dbReference>
<dbReference type="PROSITE" id="PS50937">
    <property type="entry name" value="HTH_MERR_2"/>
    <property type="match status" value="1"/>
</dbReference>
<dbReference type="GO" id="GO:0003677">
    <property type="term" value="F:DNA binding"/>
    <property type="evidence" value="ECO:0007669"/>
    <property type="project" value="UniProtKB-KW"/>
</dbReference>
<dbReference type="InterPro" id="IPR029442">
    <property type="entry name" value="GyrI-like"/>
</dbReference>
<organism evidence="6 7">
    <name type="scientific">Oceanirhabdus seepicola</name>
    <dbReference type="NCBI Taxonomy" id="2828781"/>
    <lineage>
        <taxon>Bacteria</taxon>
        <taxon>Bacillati</taxon>
        <taxon>Bacillota</taxon>
        <taxon>Clostridia</taxon>
        <taxon>Eubacteriales</taxon>
        <taxon>Clostridiaceae</taxon>
        <taxon>Oceanirhabdus</taxon>
    </lineage>
</organism>
<keyword evidence="1" id="KW-0678">Repressor</keyword>
<keyword evidence="4" id="KW-0804">Transcription</keyword>